<evidence type="ECO:0000313" key="2">
    <source>
        <dbReference type="Proteomes" id="UP000807769"/>
    </source>
</evidence>
<dbReference type="AlphaFoldDB" id="A0A9P7E5A3"/>
<organism evidence="1 2">
    <name type="scientific">Suillus subaureus</name>
    <dbReference type="NCBI Taxonomy" id="48587"/>
    <lineage>
        <taxon>Eukaryota</taxon>
        <taxon>Fungi</taxon>
        <taxon>Dikarya</taxon>
        <taxon>Basidiomycota</taxon>
        <taxon>Agaricomycotina</taxon>
        <taxon>Agaricomycetes</taxon>
        <taxon>Agaricomycetidae</taxon>
        <taxon>Boletales</taxon>
        <taxon>Suillineae</taxon>
        <taxon>Suillaceae</taxon>
        <taxon>Suillus</taxon>
    </lineage>
</organism>
<proteinExistence type="predicted"/>
<comment type="caution">
    <text evidence="1">The sequence shown here is derived from an EMBL/GenBank/DDBJ whole genome shotgun (WGS) entry which is preliminary data.</text>
</comment>
<accession>A0A9P7E5A3</accession>
<name>A0A9P7E5A3_9AGAM</name>
<gene>
    <name evidence="1" type="ORF">BJ212DRAFT_486109</name>
</gene>
<keyword evidence="2" id="KW-1185">Reference proteome</keyword>
<dbReference type="EMBL" id="JABBWG010000028">
    <property type="protein sequence ID" value="KAG1811716.1"/>
    <property type="molecule type" value="Genomic_DNA"/>
</dbReference>
<protein>
    <submittedName>
        <fullName evidence="1">Uncharacterized protein</fullName>
    </submittedName>
</protein>
<dbReference type="RefSeq" id="XP_041190137.1">
    <property type="nucleotide sequence ID" value="XM_041343316.1"/>
</dbReference>
<sequence>MRDPLRSKQYHIDAAHAHEHLACCRLGSITRQDSIRTGDILMSFESTLSYLYPYQMWHIHLYLAYPSIKLRNLLALFACKTLRYWVQTPIIDDFDLAHTLLIARRTCLSLVIVLDVLNYQGGVLTINCSELD</sequence>
<evidence type="ECO:0000313" key="1">
    <source>
        <dbReference type="EMBL" id="KAG1811716.1"/>
    </source>
</evidence>
<reference evidence="1" key="1">
    <citation type="journal article" date="2020" name="New Phytol.">
        <title>Comparative genomics reveals dynamic genome evolution in host specialist ectomycorrhizal fungi.</title>
        <authorList>
            <person name="Lofgren L.A."/>
            <person name="Nguyen N.H."/>
            <person name="Vilgalys R."/>
            <person name="Ruytinx J."/>
            <person name="Liao H.L."/>
            <person name="Branco S."/>
            <person name="Kuo A."/>
            <person name="LaButti K."/>
            <person name="Lipzen A."/>
            <person name="Andreopoulos W."/>
            <person name="Pangilinan J."/>
            <person name="Riley R."/>
            <person name="Hundley H."/>
            <person name="Na H."/>
            <person name="Barry K."/>
            <person name="Grigoriev I.V."/>
            <person name="Stajich J.E."/>
            <person name="Kennedy P.G."/>
        </authorList>
    </citation>
    <scope>NUCLEOTIDE SEQUENCE</scope>
    <source>
        <strain evidence="1">MN1</strain>
    </source>
</reference>
<dbReference type="GeneID" id="64637332"/>
<dbReference type="Proteomes" id="UP000807769">
    <property type="component" value="Unassembled WGS sequence"/>
</dbReference>
<dbReference type="OrthoDB" id="2699992at2759"/>